<dbReference type="Proteomes" id="UP000703661">
    <property type="component" value="Unassembled WGS sequence"/>
</dbReference>
<keyword evidence="3" id="KW-1185">Reference proteome</keyword>
<evidence type="ECO:0000256" key="1">
    <source>
        <dbReference type="SAM" id="Phobius"/>
    </source>
</evidence>
<evidence type="ECO:0000313" key="3">
    <source>
        <dbReference type="Proteomes" id="UP000703661"/>
    </source>
</evidence>
<sequence length="292" mass="33700">MTFTIRKRNSAIFLTIAFFGSLIFVQHYRNLIYGNIDQGNIDQGREPKVCDKNDNDCFTYRSEVKLAFITSYFRADNIERKGELDICLTSLFGCQVLDQIHVLIEKNDISVLPSTAAESPKLRTSIIKKRPLMGDFIQYACDHLQGYRVLFANSDISYDLTLEYFTKMSDKVFDNTFYAISRWWLTDKGMTPSPYPEWGSYDTFAFSPKTLCADKTKLKEIVSSLNYTLGISGAENRLLYEVKRQYPELQMVNPVYTVKTVHHHNSPYRAKNYDDYVHKGGKSVTIEPPFIV</sequence>
<dbReference type="AlphaFoldDB" id="A0A9P6T356"/>
<evidence type="ECO:0000313" key="2">
    <source>
        <dbReference type="EMBL" id="KAG0021425.1"/>
    </source>
</evidence>
<keyword evidence="1" id="KW-0472">Membrane</keyword>
<dbReference type="PANTHER" id="PTHR40743:SF1">
    <property type="entry name" value="POSSIBLE GLYCOSYLTRANSFERASE"/>
    <property type="match status" value="1"/>
</dbReference>
<keyword evidence="1" id="KW-0812">Transmembrane</keyword>
<dbReference type="PANTHER" id="PTHR40743">
    <property type="entry name" value="NUCLEOTIDE-DIPHOSPHO-SUGAR TRANSFERASE CONTAINING PROTEIN"/>
    <property type="match status" value="1"/>
</dbReference>
<keyword evidence="1" id="KW-1133">Transmembrane helix</keyword>
<reference evidence="2" key="1">
    <citation type="journal article" date="2020" name="Fungal Divers.">
        <title>Resolving the Mortierellaceae phylogeny through synthesis of multi-gene phylogenetics and phylogenomics.</title>
        <authorList>
            <person name="Vandepol N."/>
            <person name="Liber J."/>
            <person name="Desiro A."/>
            <person name="Na H."/>
            <person name="Kennedy M."/>
            <person name="Barry K."/>
            <person name="Grigoriev I.V."/>
            <person name="Miller A.N."/>
            <person name="O'Donnell K."/>
            <person name="Stajich J.E."/>
            <person name="Bonito G."/>
        </authorList>
    </citation>
    <scope>NUCLEOTIDE SEQUENCE</scope>
    <source>
        <strain evidence="2">NRRL 2769</strain>
    </source>
</reference>
<gene>
    <name evidence="2" type="ORF">BGZ80_002393</name>
</gene>
<comment type="caution">
    <text evidence="2">The sequence shown here is derived from an EMBL/GenBank/DDBJ whole genome shotgun (WGS) entry which is preliminary data.</text>
</comment>
<proteinExistence type="predicted"/>
<dbReference type="EMBL" id="JAAAID010000159">
    <property type="protein sequence ID" value="KAG0021425.1"/>
    <property type="molecule type" value="Genomic_DNA"/>
</dbReference>
<name>A0A9P6T356_9FUNG</name>
<protein>
    <submittedName>
        <fullName evidence="2">Uncharacterized protein</fullName>
    </submittedName>
</protein>
<accession>A0A9P6T356</accession>
<feature type="transmembrane region" description="Helical" evidence="1">
    <location>
        <begin position="12"/>
        <end position="28"/>
    </location>
</feature>
<organism evidence="2 3">
    <name type="scientific">Entomortierella chlamydospora</name>
    <dbReference type="NCBI Taxonomy" id="101097"/>
    <lineage>
        <taxon>Eukaryota</taxon>
        <taxon>Fungi</taxon>
        <taxon>Fungi incertae sedis</taxon>
        <taxon>Mucoromycota</taxon>
        <taxon>Mortierellomycotina</taxon>
        <taxon>Mortierellomycetes</taxon>
        <taxon>Mortierellales</taxon>
        <taxon>Mortierellaceae</taxon>
        <taxon>Entomortierella</taxon>
    </lineage>
</organism>